<proteinExistence type="predicted"/>
<evidence type="ECO:0000259" key="2">
    <source>
        <dbReference type="Pfam" id="PF07589"/>
    </source>
</evidence>
<feature type="domain" description="Ice-binding protein C-terminal" evidence="2">
    <location>
        <begin position="174"/>
        <end position="198"/>
    </location>
</feature>
<dbReference type="Pfam" id="PF07589">
    <property type="entry name" value="PEP-CTERM"/>
    <property type="match status" value="1"/>
</dbReference>
<sequence length="200" mass="20786">MNRLALTFRSLAFTAPLLWGATQLANAATVNYQGQLTNYGAPVTTGYVIAGTFKPTFNPYSYKYVYGIDSAGNMDSPRLTQAIADGNFIPIGSGANVAADGSFSGSGVTALSAGTKLWIFAFDNVNADAAGNFALASHSTWLTSPSTVSLNGADALEFVFGFKFGNQISLNVLPVPEPSSLLMVGAAVGVAVASARRRRA</sequence>
<dbReference type="Proteomes" id="UP000326837">
    <property type="component" value="Chromosome"/>
</dbReference>
<dbReference type="AlphaFoldDB" id="A0A5K7XG27"/>
<dbReference type="RefSeq" id="WP_172992015.1">
    <property type="nucleotide sequence ID" value="NZ_AP021861.1"/>
</dbReference>
<keyword evidence="1" id="KW-0732">Signal</keyword>
<protein>
    <recommendedName>
        <fullName evidence="2">Ice-binding protein C-terminal domain-containing protein</fullName>
    </recommendedName>
</protein>
<accession>A0A5K7XG27</accession>
<name>A0A5K7XG27_9BACT</name>
<dbReference type="NCBIfam" id="TIGR02595">
    <property type="entry name" value="PEP_CTERM"/>
    <property type="match status" value="1"/>
</dbReference>
<feature type="signal peptide" evidence="1">
    <location>
        <begin position="1"/>
        <end position="27"/>
    </location>
</feature>
<dbReference type="KEGG" id="lpav:PLANPX_2805"/>
<gene>
    <name evidence="3" type="ORF">PLANPX_2805</name>
</gene>
<keyword evidence="4" id="KW-1185">Reference proteome</keyword>
<evidence type="ECO:0000313" key="3">
    <source>
        <dbReference type="EMBL" id="BBO33193.1"/>
    </source>
</evidence>
<organism evidence="3 4">
    <name type="scientific">Lacipirellula parvula</name>
    <dbReference type="NCBI Taxonomy" id="2650471"/>
    <lineage>
        <taxon>Bacteria</taxon>
        <taxon>Pseudomonadati</taxon>
        <taxon>Planctomycetota</taxon>
        <taxon>Planctomycetia</taxon>
        <taxon>Pirellulales</taxon>
        <taxon>Lacipirellulaceae</taxon>
        <taxon>Lacipirellula</taxon>
    </lineage>
</organism>
<evidence type="ECO:0000313" key="4">
    <source>
        <dbReference type="Proteomes" id="UP000326837"/>
    </source>
</evidence>
<reference evidence="4" key="1">
    <citation type="submission" date="2019-10" db="EMBL/GenBank/DDBJ databases">
        <title>Lacipirellula parvula gen. nov., sp. nov., representing a lineage of planctomycetes widespread in freshwater anoxic habitats, and description of the family Lacipirellulaceae.</title>
        <authorList>
            <person name="Dedysh S.N."/>
            <person name="Kulichevskaya I.S."/>
            <person name="Beletsky A.V."/>
            <person name="Rakitin A.L."/>
            <person name="Mardanov A.V."/>
            <person name="Ivanova A.A."/>
            <person name="Saltykova V.X."/>
            <person name="Rijpstra W.I.C."/>
            <person name="Sinninghe Damste J.S."/>
            <person name="Ravin N.V."/>
        </authorList>
    </citation>
    <scope>NUCLEOTIDE SEQUENCE [LARGE SCALE GENOMIC DNA]</scope>
    <source>
        <strain evidence="4">PX69</strain>
    </source>
</reference>
<evidence type="ECO:0000256" key="1">
    <source>
        <dbReference type="SAM" id="SignalP"/>
    </source>
</evidence>
<dbReference type="EMBL" id="AP021861">
    <property type="protein sequence ID" value="BBO33193.1"/>
    <property type="molecule type" value="Genomic_DNA"/>
</dbReference>
<feature type="chain" id="PRO_5025014048" description="Ice-binding protein C-terminal domain-containing protein" evidence="1">
    <location>
        <begin position="28"/>
        <end position="200"/>
    </location>
</feature>
<dbReference type="InterPro" id="IPR013424">
    <property type="entry name" value="Ice-binding_C"/>
</dbReference>